<evidence type="ECO:0000313" key="1">
    <source>
        <dbReference type="EMBL" id="KAK7359615.1"/>
    </source>
</evidence>
<reference evidence="1 2" key="1">
    <citation type="submission" date="2024-01" db="EMBL/GenBank/DDBJ databases">
        <title>The genomes of 5 underutilized Papilionoideae crops provide insights into root nodulation and disease resistanc.</title>
        <authorList>
            <person name="Jiang F."/>
        </authorList>
    </citation>
    <scope>NUCLEOTIDE SEQUENCE [LARGE SCALE GENOMIC DNA]</scope>
    <source>
        <strain evidence="1">LVBAO_FW01</strain>
        <tissue evidence="1">Leaves</tissue>
    </source>
</reference>
<organism evidence="1 2">
    <name type="scientific">Canavalia gladiata</name>
    <name type="common">Sword bean</name>
    <name type="synonym">Dolichos gladiatus</name>
    <dbReference type="NCBI Taxonomy" id="3824"/>
    <lineage>
        <taxon>Eukaryota</taxon>
        <taxon>Viridiplantae</taxon>
        <taxon>Streptophyta</taxon>
        <taxon>Embryophyta</taxon>
        <taxon>Tracheophyta</taxon>
        <taxon>Spermatophyta</taxon>
        <taxon>Magnoliopsida</taxon>
        <taxon>eudicotyledons</taxon>
        <taxon>Gunneridae</taxon>
        <taxon>Pentapetalae</taxon>
        <taxon>rosids</taxon>
        <taxon>fabids</taxon>
        <taxon>Fabales</taxon>
        <taxon>Fabaceae</taxon>
        <taxon>Papilionoideae</taxon>
        <taxon>50 kb inversion clade</taxon>
        <taxon>NPAAA clade</taxon>
        <taxon>indigoferoid/millettioid clade</taxon>
        <taxon>Phaseoleae</taxon>
        <taxon>Canavalia</taxon>
    </lineage>
</organism>
<evidence type="ECO:0000313" key="2">
    <source>
        <dbReference type="Proteomes" id="UP001367508"/>
    </source>
</evidence>
<protein>
    <submittedName>
        <fullName evidence="1">Uncharacterized protein</fullName>
    </submittedName>
</protein>
<dbReference type="AlphaFoldDB" id="A0AAN9R299"/>
<dbReference type="Proteomes" id="UP001367508">
    <property type="component" value="Unassembled WGS sequence"/>
</dbReference>
<comment type="caution">
    <text evidence="1">The sequence shown here is derived from an EMBL/GenBank/DDBJ whole genome shotgun (WGS) entry which is preliminary data.</text>
</comment>
<gene>
    <name evidence="1" type="ORF">VNO77_01577</name>
</gene>
<proteinExistence type="predicted"/>
<dbReference type="EMBL" id="JAYMYQ010000001">
    <property type="protein sequence ID" value="KAK7359615.1"/>
    <property type="molecule type" value="Genomic_DNA"/>
</dbReference>
<name>A0AAN9R299_CANGL</name>
<sequence length="73" mass="8108">MIALTISMRNNRDLGVTFYGEVSHLSFPNTICLIVLPIIVHRSYSCALSCFVCNLEILFVASLGSPQFRSQAK</sequence>
<accession>A0AAN9R299</accession>
<keyword evidence="2" id="KW-1185">Reference proteome</keyword>